<name>W3XQ07_PESFW</name>
<dbReference type="GO" id="GO:0030674">
    <property type="term" value="F:protein-macromolecule adaptor activity"/>
    <property type="evidence" value="ECO:0007669"/>
    <property type="project" value="TreeGrafter"/>
</dbReference>
<dbReference type="OMA" id="HSAVCYA"/>
<evidence type="ECO:0000256" key="9">
    <source>
        <dbReference type="ARBA" id="ARBA00023098"/>
    </source>
</evidence>
<keyword evidence="4 13" id="KW-0812">Transmembrane</keyword>
<keyword evidence="3" id="KW-0444">Lipid biosynthesis</keyword>
<gene>
    <name evidence="14" type="ORF">PFICI_01902</name>
</gene>
<comment type="similarity">
    <text evidence="2">Belongs to the ERG28 family.</text>
</comment>
<dbReference type="InParanoid" id="W3XQ07"/>
<keyword evidence="7 13" id="KW-1133">Transmembrane helix</keyword>
<feature type="transmembrane region" description="Helical" evidence="13">
    <location>
        <begin position="115"/>
        <end position="131"/>
    </location>
</feature>
<keyword evidence="11" id="KW-1207">Sterol metabolism</keyword>
<keyword evidence="5" id="KW-0256">Endoplasmic reticulum</keyword>
<dbReference type="RefSeq" id="XP_007828674.1">
    <property type="nucleotide sequence ID" value="XM_007830483.1"/>
</dbReference>
<evidence type="ECO:0000256" key="1">
    <source>
        <dbReference type="ARBA" id="ARBA00004477"/>
    </source>
</evidence>
<keyword evidence="12" id="KW-0753">Steroid metabolism</keyword>
<dbReference type="GO" id="GO:0016126">
    <property type="term" value="P:sterol biosynthetic process"/>
    <property type="evidence" value="ECO:0007669"/>
    <property type="project" value="UniProtKB-KW"/>
</dbReference>
<dbReference type="PANTHER" id="PTHR15451">
    <property type="entry name" value="ERGOSTEROL BIOSYNTHETIC PROTEIN 28-RELATED"/>
    <property type="match status" value="1"/>
</dbReference>
<evidence type="ECO:0000256" key="7">
    <source>
        <dbReference type="ARBA" id="ARBA00022989"/>
    </source>
</evidence>
<evidence type="ECO:0000256" key="13">
    <source>
        <dbReference type="SAM" id="Phobius"/>
    </source>
</evidence>
<sequence>MASAYLPQHDGLLPYFLIYAGASAIIHSAVCYAQSPRTSLRAFSGPASPVKTPEQGLLARVYGVKNIYTGMIRLSAAYALTNAALYDLAAATFAGVLFLYGTELLVYRTVRMKEGSFAFVTAGTGLVWMLLQRDWYLSS</sequence>
<dbReference type="AlphaFoldDB" id="W3XQ07"/>
<dbReference type="KEGG" id="pfy:PFICI_01902"/>
<dbReference type="OrthoDB" id="6485510at2759"/>
<dbReference type="PANTHER" id="PTHR15451:SF19">
    <property type="entry name" value="ERGOSTEROL BIOSYNTHETIC PROTEIN 28 HOMOLOG"/>
    <property type="match status" value="1"/>
</dbReference>
<evidence type="ECO:0000256" key="11">
    <source>
        <dbReference type="ARBA" id="ARBA00023166"/>
    </source>
</evidence>
<dbReference type="Proteomes" id="UP000030651">
    <property type="component" value="Unassembled WGS sequence"/>
</dbReference>
<proteinExistence type="inferred from homology"/>
<dbReference type="GO" id="GO:0005789">
    <property type="term" value="C:endoplasmic reticulum membrane"/>
    <property type="evidence" value="ECO:0007669"/>
    <property type="project" value="UniProtKB-SubCell"/>
</dbReference>
<dbReference type="eggNOG" id="ENOG502SQHD">
    <property type="taxonomic scope" value="Eukaryota"/>
</dbReference>
<protein>
    <recommendedName>
        <fullName evidence="16">Ergosterol biosynthetic protein 28</fullName>
    </recommendedName>
</protein>
<evidence type="ECO:0000313" key="14">
    <source>
        <dbReference type="EMBL" id="ETS88074.1"/>
    </source>
</evidence>
<organism evidence="14 15">
    <name type="scientific">Pestalotiopsis fici (strain W106-1 / CGMCC3.15140)</name>
    <dbReference type="NCBI Taxonomy" id="1229662"/>
    <lineage>
        <taxon>Eukaryota</taxon>
        <taxon>Fungi</taxon>
        <taxon>Dikarya</taxon>
        <taxon>Ascomycota</taxon>
        <taxon>Pezizomycotina</taxon>
        <taxon>Sordariomycetes</taxon>
        <taxon>Xylariomycetidae</taxon>
        <taxon>Amphisphaeriales</taxon>
        <taxon>Sporocadaceae</taxon>
        <taxon>Pestalotiopsis</taxon>
    </lineage>
</organism>
<keyword evidence="8" id="KW-0756">Sterol biosynthesis</keyword>
<dbReference type="Pfam" id="PF03694">
    <property type="entry name" value="Erg28"/>
    <property type="match status" value="1"/>
</dbReference>
<evidence type="ECO:0000256" key="5">
    <source>
        <dbReference type="ARBA" id="ARBA00022824"/>
    </source>
</evidence>
<evidence type="ECO:0000256" key="3">
    <source>
        <dbReference type="ARBA" id="ARBA00022516"/>
    </source>
</evidence>
<keyword evidence="15" id="KW-1185">Reference proteome</keyword>
<dbReference type="STRING" id="1229662.W3XQ07"/>
<evidence type="ECO:0000256" key="2">
    <source>
        <dbReference type="ARBA" id="ARBA00005377"/>
    </source>
</evidence>
<dbReference type="HOGENOM" id="CLU_114589_0_0_1"/>
<reference evidence="15" key="1">
    <citation type="journal article" date="2015" name="BMC Genomics">
        <title>Genomic and transcriptomic analysis of the endophytic fungus Pestalotiopsis fici reveals its lifestyle and high potential for synthesis of natural products.</title>
        <authorList>
            <person name="Wang X."/>
            <person name="Zhang X."/>
            <person name="Liu L."/>
            <person name="Xiang M."/>
            <person name="Wang W."/>
            <person name="Sun X."/>
            <person name="Che Y."/>
            <person name="Guo L."/>
            <person name="Liu G."/>
            <person name="Guo L."/>
            <person name="Wang C."/>
            <person name="Yin W.B."/>
            <person name="Stadler M."/>
            <person name="Zhang X."/>
            <person name="Liu X."/>
        </authorList>
    </citation>
    <scope>NUCLEOTIDE SEQUENCE [LARGE SCALE GENOMIC DNA]</scope>
    <source>
        <strain evidence="15">W106-1 / CGMCC3.15140</strain>
    </source>
</reference>
<evidence type="ECO:0000256" key="8">
    <source>
        <dbReference type="ARBA" id="ARBA00023011"/>
    </source>
</evidence>
<evidence type="ECO:0000256" key="12">
    <source>
        <dbReference type="ARBA" id="ARBA00023221"/>
    </source>
</evidence>
<evidence type="ECO:0000256" key="4">
    <source>
        <dbReference type="ARBA" id="ARBA00022692"/>
    </source>
</evidence>
<feature type="transmembrane region" description="Helical" evidence="13">
    <location>
        <begin position="12"/>
        <end position="33"/>
    </location>
</feature>
<evidence type="ECO:0000313" key="15">
    <source>
        <dbReference type="Proteomes" id="UP000030651"/>
    </source>
</evidence>
<feature type="transmembrane region" description="Helical" evidence="13">
    <location>
        <begin position="76"/>
        <end position="100"/>
    </location>
</feature>
<evidence type="ECO:0000256" key="6">
    <source>
        <dbReference type="ARBA" id="ARBA00022955"/>
    </source>
</evidence>
<dbReference type="InterPro" id="IPR005352">
    <property type="entry name" value="Erg28"/>
</dbReference>
<dbReference type="GeneID" id="19266915"/>
<evidence type="ECO:0008006" key="16">
    <source>
        <dbReference type="Google" id="ProtNLM"/>
    </source>
</evidence>
<keyword evidence="9" id="KW-0443">Lipid metabolism</keyword>
<keyword evidence="6" id="KW-0752">Steroid biosynthesis</keyword>
<evidence type="ECO:0000256" key="10">
    <source>
        <dbReference type="ARBA" id="ARBA00023136"/>
    </source>
</evidence>
<dbReference type="EMBL" id="KI912109">
    <property type="protein sequence ID" value="ETS88074.1"/>
    <property type="molecule type" value="Genomic_DNA"/>
</dbReference>
<accession>W3XQ07</accession>
<keyword evidence="10 13" id="KW-0472">Membrane</keyword>
<comment type="subcellular location">
    <subcellularLocation>
        <location evidence="1">Endoplasmic reticulum membrane</location>
        <topology evidence="1">Multi-pass membrane protein</topology>
    </subcellularLocation>
</comment>